<reference evidence="3" key="2">
    <citation type="submission" date="2022-06" db="UniProtKB">
        <authorList>
            <consortium name="EnsemblMetazoa"/>
        </authorList>
    </citation>
    <scope>IDENTIFICATION</scope>
    <source>
        <strain evidence="3">DF5081</strain>
    </source>
</reference>
<accession>A0A8R1IM37</accession>
<feature type="chain" id="PRO_5035857822" evidence="2">
    <location>
        <begin position="35"/>
        <end position="97"/>
    </location>
</feature>
<evidence type="ECO:0000313" key="3">
    <source>
        <dbReference type="EnsemblMetazoa" id="CJA37511.1"/>
    </source>
</evidence>
<feature type="region of interest" description="Disordered" evidence="1">
    <location>
        <begin position="42"/>
        <end position="65"/>
    </location>
</feature>
<feature type="signal peptide" evidence="2">
    <location>
        <begin position="1"/>
        <end position="34"/>
    </location>
</feature>
<name>A0A8R1IM37_CAEJA</name>
<dbReference type="EnsemblMetazoa" id="CJA37511.1">
    <property type="protein sequence ID" value="CJA37511.1"/>
    <property type="gene ID" value="WBGene00213358"/>
</dbReference>
<keyword evidence="4" id="KW-1185">Reference proteome</keyword>
<organism evidence="3 4">
    <name type="scientific">Caenorhabditis japonica</name>
    <dbReference type="NCBI Taxonomy" id="281687"/>
    <lineage>
        <taxon>Eukaryota</taxon>
        <taxon>Metazoa</taxon>
        <taxon>Ecdysozoa</taxon>
        <taxon>Nematoda</taxon>
        <taxon>Chromadorea</taxon>
        <taxon>Rhabditida</taxon>
        <taxon>Rhabditina</taxon>
        <taxon>Rhabditomorpha</taxon>
        <taxon>Rhabditoidea</taxon>
        <taxon>Rhabditidae</taxon>
        <taxon>Peloderinae</taxon>
        <taxon>Caenorhabditis</taxon>
    </lineage>
</organism>
<reference evidence="4" key="1">
    <citation type="submission" date="2010-08" db="EMBL/GenBank/DDBJ databases">
        <authorList>
            <consortium name="Caenorhabditis japonica Sequencing Consortium"/>
            <person name="Wilson R.K."/>
        </authorList>
    </citation>
    <scope>NUCLEOTIDE SEQUENCE [LARGE SCALE GENOMIC DNA]</scope>
    <source>
        <strain evidence="4">DF5081</strain>
    </source>
</reference>
<evidence type="ECO:0000256" key="1">
    <source>
        <dbReference type="SAM" id="MobiDB-lite"/>
    </source>
</evidence>
<evidence type="ECO:0000256" key="2">
    <source>
        <dbReference type="SAM" id="SignalP"/>
    </source>
</evidence>
<keyword evidence="2" id="KW-0732">Signal</keyword>
<sequence>MNRIARHLRNVARRKSAASLLFLLLLLLVSATLAIEDGKLGDEEDEDFGWNDEEPFNSPAETPDYGIPLVRKEEFTNNQLYAEAYQSYIQALACKFE</sequence>
<dbReference type="AlphaFoldDB" id="A0A8R1IM37"/>
<protein>
    <submittedName>
        <fullName evidence="3">Uncharacterized protein</fullName>
    </submittedName>
</protein>
<proteinExistence type="predicted"/>
<dbReference type="Proteomes" id="UP000005237">
    <property type="component" value="Unassembled WGS sequence"/>
</dbReference>
<evidence type="ECO:0000313" key="4">
    <source>
        <dbReference type="Proteomes" id="UP000005237"/>
    </source>
</evidence>
<feature type="compositionally biased region" description="Acidic residues" evidence="1">
    <location>
        <begin position="42"/>
        <end position="55"/>
    </location>
</feature>